<evidence type="ECO:0000313" key="3">
    <source>
        <dbReference type="Proteomes" id="UP000683925"/>
    </source>
</evidence>
<feature type="transmembrane region" description="Helical" evidence="1">
    <location>
        <begin position="1204"/>
        <end position="1224"/>
    </location>
</feature>
<dbReference type="OMA" id="CTINNCE"/>
<evidence type="ECO:0000256" key="1">
    <source>
        <dbReference type="SAM" id="Phobius"/>
    </source>
</evidence>
<keyword evidence="1" id="KW-0812">Transmembrane</keyword>
<organism evidence="2 3">
    <name type="scientific">Paramecium octaurelia</name>
    <dbReference type="NCBI Taxonomy" id="43137"/>
    <lineage>
        <taxon>Eukaryota</taxon>
        <taxon>Sar</taxon>
        <taxon>Alveolata</taxon>
        <taxon>Ciliophora</taxon>
        <taxon>Intramacronucleata</taxon>
        <taxon>Oligohymenophorea</taxon>
        <taxon>Peniculida</taxon>
        <taxon>Parameciidae</taxon>
        <taxon>Paramecium</taxon>
    </lineage>
</organism>
<keyword evidence="1" id="KW-1133">Transmembrane helix</keyword>
<dbReference type="PANTHER" id="PTHR11319">
    <property type="entry name" value="G PROTEIN-COUPLED RECEPTOR-RELATED"/>
    <property type="match status" value="1"/>
</dbReference>
<comment type="caution">
    <text evidence="2">The sequence shown here is derived from an EMBL/GenBank/DDBJ whole genome shotgun (WGS) entry which is preliminary data.</text>
</comment>
<feature type="transmembrane region" description="Helical" evidence="1">
    <location>
        <begin position="1168"/>
        <end position="1184"/>
    </location>
</feature>
<feature type="transmembrane region" description="Helical" evidence="1">
    <location>
        <begin position="1023"/>
        <end position="1041"/>
    </location>
</feature>
<name>A0A8S1UB90_PAROT</name>
<sequence>MENQVYKLDSSGKFKYQRSVIYISEFTYLTISQLQVSHWIQTSDSFLIIRCDSCVSNFIQISELKIEDYSSYNILNYINPAIFIQIDAEVNINITNCNFKRCNFWSPSPNNEMMEAALMRIKSPKSKVIFDELTFKIANVYNSSNSIVVVDATTIFMFNTQVDDINTQNAIGQLYSTCGFVILMAEQIRIINTIMSNINSAQYGFFYNQLKQQGKIYVQNCIFNNTKLANTNLYITQLGGIFTIDGRLSMLQLSFINITAVNIYAEKKAAFLYLIPSSISNQVYMKNLSFKNLISADNLFCRLKFPSNSQNNKIVIDQISINNNENSTLLQQLIGNLRKGQIVSNYEGLISTSFSSVLINEFTYEGYLTQPIFILNVIYSLKISNLKFVSLSILNQLEQLIDIDIQNADLVFMQNFQFEKMNLLYQIEYFLKLNCTSVKNPIISNSIYFINNFCSQCQNGYMAIFNNQNQSKVIMTDCIFYNNNCGVYGCLIFENLQLKIQNSVFIKNQGQNNGILQGTQSVLLIQNSILKNNQIMNKAGAIFLNRSIIDAQNLLIVNNSANIGGAIYCENSQINKQTRGKILFKENYGLFGFNNIREYADFLKLNMFGFTINNTREIQKDEIFDTPTYIVNHNKMRINKTFIEVASGQKLNEFQVFDKISMQYSNYTISLQIEQYTQLGEKIIQDYGDKCLITQYQINSELNQTNYEIISSSAKENMTQLQFDPIWESYKLDNFTFYLDPYSNQSIYLMVLIKCEQMSQNYNFIFKIKTLPCGIGEYYSNKQCLKCDYDKGYFSVTKNSQECQRLDPTKMKSVTSYQIELLSGFWRLSYYSNYIEQCENPSSCLGGWNVNYESCSVGQIGAICNECDIYNIRGQSSYIKSLSGVCQKNEKQKEIYLITFVLMLFTFIVTYVISFLKSEMHIMYKRMKYMTIHHRILFQCEIDQLNTSLKLLINFMQILYPILPHLKFNEDFADLAWPIGKSSKTLLFLINFVADSFEIEIPYLKMVWAMLIPIFQMKDQQQLSYITNVYLIIIYLFGFLFDSKYNGRVLRFIHIYRLTIVLQRRNIANIDWIGANLAYQYQTEEHQNWIWQFIVPSMILIFLVIPILFFTFIYKKSKQTTNVDISYGIYGYLCSDYKQHLYFWELVTLEMKLTLIFILFFLDNDKTILKNLISILILLGYYASINSLKPFSKSNLNKLEKSGIILCCVFISLNILTLASQKYSYIEVQYLTQILMLLILLFILLYTLFKILIAFVKKYQDLIDIIRIAINLRFPNLTHYCPFFKKHLKVRCETRKNIINKFKRIKSQLKLMKQNNIRIIRNPIIIHDELVSNIIRSDQRQLIQQYSIQNSFMF</sequence>
<feature type="transmembrane region" description="Helical" evidence="1">
    <location>
        <begin position="895"/>
        <end position="916"/>
    </location>
</feature>
<feature type="transmembrane region" description="Helical" evidence="1">
    <location>
        <begin position="1089"/>
        <end position="1114"/>
    </location>
</feature>
<keyword evidence="1" id="KW-0472">Membrane</keyword>
<proteinExistence type="predicted"/>
<protein>
    <recommendedName>
        <fullName evidence="4">Transmembrane protein</fullName>
    </recommendedName>
</protein>
<evidence type="ECO:0000313" key="2">
    <source>
        <dbReference type="EMBL" id="CAD8161019.1"/>
    </source>
</evidence>
<evidence type="ECO:0008006" key="4">
    <source>
        <dbReference type="Google" id="ProtNLM"/>
    </source>
</evidence>
<dbReference type="Proteomes" id="UP000683925">
    <property type="component" value="Unassembled WGS sequence"/>
</dbReference>
<dbReference type="PANTHER" id="PTHR11319:SF35">
    <property type="entry name" value="OUTER MEMBRANE PROTEIN PMPC-RELATED"/>
    <property type="match status" value="1"/>
</dbReference>
<reference evidence="2" key="1">
    <citation type="submission" date="2021-01" db="EMBL/GenBank/DDBJ databases">
        <authorList>
            <consortium name="Genoscope - CEA"/>
            <person name="William W."/>
        </authorList>
    </citation>
    <scope>NUCLEOTIDE SEQUENCE</scope>
</reference>
<dbReference type="EMBL" id="CAJJDP010000039">
    <property type="protein sequence ID" value="CAD8161019.1"/>
    <property type="molecule type" value="Genomic_DNA"/>
</dbReference>
<dbReference type="OrthoDB" id="317300at2759"/>
<feature type="transmembrane region" description="Helical" evidence="1">
    <location>
        <begin position="1230"/>
        <end position="1249"/>
    </location>
</feature>
<feature type="transmembrane region" description="Helical" evidence="1">
    <location>
        <begin position="1141"/>
        <end position="1162"/>
    </location>
</feature>
<keyword evidence="3" id="KW-1185">Reference proteome</keyword>
<gene>
    <name evidence="2" type="ORF">POCTA_138.1.T0390153</name>
</gene>
<accession>A0A8S1UB90</accession>